<keyword evidence="1" id="KW-0547">Nucleotide-binding</keyword>
<evidence type="ECO:0000256" key="2">
    <source>
        <dbReference type="ARBA" id="ARBA00022840"/>
    </source>
</evidence>
<dbReference type="EMBL" id="CAJFDH010000005">
    <property type="protein sequence ID" value="CAD5223553.1"/>
    <property type="molecule type" value="Genomic_DNA"/>
</dbReference>
<dbReference type="OrthoDB" id="5962695at2759"/>
<dbReference type="InterPro" id="IPR000719">
    <property type="entry name" value="Prot_kinase_dom"/>
</dbReference>
<dbReference type="EMBL" id="CAJFCW020000005">
    <property type="protein sequence ID" value="CAG9118194.1"/>
    <property type="molecule type" value="Genomic_DNA"/>
</dbReference>
<dbReference type="Pfam" id="PF07714">
    <property type="entry name" value="PK_Tyr_Ser-Thr"/>
    <property type="match status" value="1"/>
</dbReference>
<feature type="compositionally biased region" description="Basic residues" evidence="3">
    <location>
        <begin position="520"/>
        <end position="532"/>
    </location>
</feature>
<feature type="region of interest" description="Disordered" evidence="3">
    <location>
        <begin position="466"/>
        <end position="565"/>
    </location>
</feature>
<evidence type="ECO:0000256" key="1">
    <source>
        <dbReference type="ARBA" id="ARBA00022741"/>
    </source>
</evidence>
<comment type="caution">
    <text evidence="5">The sequence shown here is derived from an EMBL/GenBank/DDBJ whole genome shotgun (WGS) entry which is preliminary data.</text>
</comment>
<dbReference type="InterPro" id="IPR001245">
    <property type="entry name" value="Ser-Thr/Tyr_kinase_cat_dom"/>
</dbReference>
<feature type="region of interest" description="Disordered" evidence="3">
    <location>
        <begin position="1"/>
        <end position="21"/>
    </location>
</feature>
<dbReference type="Gene3D" id="1.10.510.10">
    <property type="entry name" value="Transferase(Phosphotransferase) domain 1"/>
    <property type="match status" value="1"/>
</dbReference>
<protein>
    <recommendedName>
        <fullName evidence="4">Protein kinase domain-containing protein</fullName>
    </recommendedName>
</protein>
<evidence type="ECO:0000313" key="5">
    <source>
        <dbReference type="EMBL" id="CAD5223553.1"/>
    </source>
</evidence>
<reference evidence="5" key="1">
    <citation type="submission" date="2020-09" db="EMBL/GenBank/DDBJ databases">
        <authorList>
            <person name="Kikuchi T."/>
        </authorList>
    </citation>
    <scope>NUCLEOTIDE SEQUENCE</scope>
    <source>
        <strain evidence="5">SH1</strain>
    </source>
</reference>
<feature type="domain" description="Protein kinase" evidence="4">
    <location>
        <begin position="143"/>
        <end position="403"/>
    </location>
</feature>
<dbReference type="PROSITE" id="PS50011">
    <property type="entry name" value="PROTEIN_KINASE_DOM"/>
    <property type="match status" value="1"/>
</dbReference>
<dbReference type="GO" id="GO:0004672">
    <property type="term" value="F:protein kinase activity"/>
    <property type="evidence" value="ECO:0007669"/>
    <property type="project" value="InterPro"/>
</dbReference>
<dbReference type="PANTHER" id="PTHR24418">
    <property type="entry name" value="TYROSINE-PROTEIN KINASE"/>
    <property type="match status" value="1"/>
</dbReference>
<evidence type="ECO:0000313" key="6">
    <source>
        <dbReference type="Proteomes" id="UP000614601"/>
    </source>
</evidence>
<dbReference type="InterPro" id="IPR011009">
    <property type="entry name" value="Kinase-like_dom_sf"/>
</dbReference>
<proteinExistence type="predicted"/>
<dbReference type="AlphaFoldDB" id="A0A811L8S4"/>
<dbReference type="Proteomes" id="UP000614601">
    <property type="component" value="Unassembled WGS sequence"/>
</dbReference>
<dbReference type="Proteomes" id="UP000783686">
    <property type="component" value="Unassembled WGS sequence"/>
</dbReference>
<gene>
    <name evidence="5" type="ORF">BOKJ2_LOCUS10323</name>
</gene>
<dbReference type="GO" id="GO:0005524">
    <property type="term" value="F:ATP binding"/>
    <property type="evidence" value="ECO:0007669"/>
    <property type="project" value="UniProtKB-KW"/>
</dbReference>
<accession>A0A811L8S4</accession>
<name>A0A811L8S4_9BILA</name>
<organism evidence="5 6">
    <name type="scientific">Bursaphelenchus okinawaensis</name>
    <dbReference type="NCBI Taxonomy" id="465554"/>
    <lineage>
        <taxon>Eukaryota</taxon>
        <taxon>Metazoa</taxon>
        <taxon>Ecdysozoa</taxon>
        <taxon>Nematoda</taxon>
        <taxon>Chromadorea</taxon>
        <taxon>Rhabditida</taxon>
        <taxon>Tylenchina</taxon>
        <taxon>Tylenchomorpha</taxon>
        <taxon>Aphelenchoidea</taxon>
        <taxon>Aphelenchoididae</taxon>
        <taxon>Bursaphelenchus</taxon>
    </lineage>
</organism>
<evidence type="ECO:0000259" key="4">
    <source>
        <dbReference type="PROSITE" id="PS50011"/>
    </source>
</evidence>
<dbReference type="InterPro" id="IPR050198">
    <property type="entry name" value="Non-receptor_tyrosine_kinases"/>
</dbReference>
<feature type="compositionally biased region" description="Low complexity" evidence="3">
    <location>
        <begin position="509"/>
        <end position="519"/>
    </location>
</feature>
<sequence length="565" mass="64367">MKGKKQRKTSREREETSELASVEPVPINQKTIYEECCNEPWFFGYVQGKALMPYLKQPGDFAVCYMDQLEIIVKGDTSSYITAAMIDNCEIKISTISKSFNSVKKMVAEMTKRRFKLIKSGEKVRPVRPMETPPWILSKEFVNIGQKLESETDYHKVYDGKLFDKIDVLIKMTSHDHNRQTIEKTNRVLSNECQRLVNLKHPNLTLVYGLVCTDLPVQLVFESSPGRTLKEFLILHGSACSDVERYKFAMEITNALVYVHEQNIVHRQVVVDKCYVSIYGHLKLSGFGLANTPEELNDTKPEILTQQNIPIRAMPPECLTNKPWYSLSCDIWSFGVFMYEVFYHGESPWPDLEPKRIATAIRKVQMPLLPQKMPQEAKEFVETKCWVKDPKCRAKIGEIKIFLEEQLKSLASSGDEGPQEALKVISGVEPLTTSQVEQKHEQMIQAFNDLRSKAIWIRKGGPAKSVEKKKKVIKKTATSRSTTNTTTNNTTCSTPKDDSQEKLDRTQMKSVTSKATSKSTTHKSEKKAKKTKTVSNNAPPPKLPRPLHAHHEIDDDYSGSLKDEK</sequence>
<dbReference type="SUPFAM" id="SSF56112">
    <property type="entry name" value="Protein kinase-like (PK-like)"/>
    <property type="match status" value="1"/>
</dbReference>
<keyword evidence="2" id="KW-0067">ATP-binding</keyword>
<feature type="compositionally biased region" description="Basic and acidic residues" evidence="3">
    <location>
        <begin position="495"/>
        <end position="507"/>
    </location>
</feature>
<evidence type="ECO:0000256" key="3">
    <source>
        <dbReference type="SAM" id="MobiDB-lite"/>
    </source>
</evidence>
<keyword evidence="6" id="KW-1185">Reference proteome</keyword>
<feature type="compositionally biased region" description="Low complexity" evidence="3">
    <location>
        <begin position="475"/>
        <end position="494"/>
    </location>
</feature>